<evidence type="ECO:0000256" key="7">
    <source>
        <dbReference type="ARBA" id="ARBA00023136"/>
    </source>
</evidence>
<feature type="transmembrane region" description="Helical" evidence="8">
    <location>
        <begin position="166"/>
        <end position="187"/>
    </location>
</feature>
<feature type="transmembrane region" description="Helical" evidence="8">
    <location>
        <begin position="20"/>
        <end position="39"/>
    </location>
</feature>
<comment type="similarity">
    <text evidence="2 8">Belongs to the lactate permease family.</text>
</comment>
<dbReference type="OrthoDB" id="9761056at2"/>
<dbReference type="RefSeq" id="WP_152202248.1">
    <property type="nucleotide sequence ID" value="NZ_VUKF01000012.1"/>
</dbReference>
<dbReference type="GO" id="GO:0015295">
    <property type="term" value="F:solute:proton symporter activity"/>
    <property type="evidence" value="ECO:0007669"/>
    <property type="project" value="TreeGrafter"/>
</dbReference>
<keyword evidence="6 8" id="KW-1133">Transmembrane helix</keyword>
<comment type="caution">
    <text evidence="9">The sequence shown here is derived from an EMBL/GenBank/DDBJ whole genome shotgun (WGS) entry which is preliminary data.</text>
</comment>
<evidence type="ECO:0000256" key="3">
    <source>
        <dbReference type="ARBA" id="ARBA00022448"/>
    </source>
</evidence>
<dbReference type="PANTHER" id="PTHR30003:SF0">
    <property type="entry name" value="GLYCOLATE PERMEASE GLCA-RELATED"/>
    <property type="match status" value="1"/>
</dbReference>
<sequence length="562" mass="59006">MTSTVLAATFTPTTDPVGGSLLASALVALIPLIVFFVMLGVLRLKAYVSALGALAAALLVAVIAFGMPAPLALLSATQGAAFGLFPILWIVITAIWLYELTVISGRMDDVRATFSAVGRGDMRVQAMLIAFCFGALLEALAGFGAPVAITGAMLLALGLPPIRSAMIALVANTAPVAFGAMAIPITTAGNLTQIPPAEIAGVVGHQTPFLALFVPTLLLYIADGRRGVREAWPVAAVTGLVFAILQWWASNYFAYELTDVIASLGAFAAAVVMLRWWRPTTPDEQRSHVVDAGRDLTPERVILGLLPYWLVVIIFGIGKLWRVGVDVPAALASTDVKVQWPGLYGNLLAADGAPSPSAVYTFQWLSSPGTMLLITGLIVTVVYSFARDRGRAPITIGQGIGAFFRTVRDMWRAILTIATVLALAYVMNQSGQTTTIGTWMAATGGLFAFLSPILGWLGTAVTGSDTSSNALFAKLQQTAGIQAGIDPHLLVAANSSGGVVGKMISPQNLTIAAAAINRPAAEPELLRRVIGYSIVMLLFLCVLVYLQSTPVLGWMIASAGGR</sequence>
<keyword evidence="7 8" id="KW-0472">Membrane</keyword>
<dbReference type="InterPro" id="IPR003804">
    <property type="entry name" value="Lactate_perm"/>
</dbReference>
<dbReference type="EMBL" id="WHJE01000102">
    <property type="protein sequence ID" value="KAE8763007.1"/>
    <property type="molecule type" value="Genomic_DNA"/>
</dbReference>
<feature type="transmembrane region" description="Helical" evidence="8">
    <location>
        <begin position="410"/>
        <end position="427"/>
    </location>
</feature>
<keyword evidence="10" id="KW-1185">Reference proteome</keyword>
<keyword evidence="5 8" id="KW-0812">Transmembrane</keyword>
<feature type="transmembrane region" description="Helical" evidence="8">
    <location>
        <begin position="120"/>
        <end position="137"/>
    </location>
</feature>
<feature type="transmembrane region" description="Helical" evidence="8">
    <location>
        <begin position="199"/>
        <end position="222"/>
    </location>
</feature>
<evidence type="ECO:0000313" key="10">
    <source>
        <dbReference type="Proteomes" id="UP000451860"/>
    </source>
</evidence>
<dbReference type="Pfam" id="PF02652">
    <property type="entry name" value="Lactate_perm"/>
    <property type="match status" value="1"/>
</dbReference>
<dbReference type="AlphaFoldDB" id="A0A7J5UKW9"/>
<reference evidence="9 10" key="1">
    <citation type="submission" date="2019-10" db="EMBL/GenBank/DDBJ databases">
        <title>Georgenia wutianyii sp. nov. and Georgenia yuyongxinii sp. nov. isolated from plateau pika (Ochotona curzoniae) in the Qinghai-Tibet plateau of China.</title>
        <authorList>
            <person name="Tian Z."/>
        </authorList>
    </citation>
    <scope>NUCLEOTIDE SEQUENCE [LARGE SCALE GENOMIC DNA]</scope>
    <source>
        <strain evidence="9 10">DSM 21501</strain>
    </source>
</reference>
<feature type="transmembrane region" description="Helical" evidence="8">
    <location>
        <begin position="439"/>
        <end position="458"/>
    </location>
</feature>
<dbReference type="Proteomes" id="UP000451860">
    <property type="component" value="Unassembled WGS sequence"/>
</dbReference>
<feature type="transmembrane region" description="Helical" evidence="8">
    <location>
        <begin position="46"/>
        <end position="67"/>
    </location>
</feature>
<protein>
    <recommendedName>
        <fullName evidence="8">L-lactate permease</fullName>
    </recommendedName>
</protein>
<feature type="transmembrane region" description="Helical" evidence="8">
    <location>
        <begin position="79"/>
        <end position="99"/>
    </location>
</feature>
<feature type="transmembrane region" description="Helical" evidence="8">
    <location>
        <begin position="364"/>
        <end position="386"/>
    </location>
</feature>
<gene>
    <name evidence="9" type="ORF">GB883_16395</name>
</gene>
<dbReference type="GO" id="GO:0005886">
    <property type="term" value="C:plasma membrane"/>
    <property type="evidence" value="ECO:0007669"/>
    <property type="project" value="UniProtKB-SubCell"/>
</dbReference>
<evidence type="ECO:0000256" key="2">
    <source>
        <dbReference type="ARBA" id="ARBA00010100"/>
    </source>
</evidence>
<evidence type="ECO:0000256" key="5">
    <source>
        <dbReference type="ARBA" id="ARBA00022692"/>
    </source>
</evidence>
<proteinExistence type="inferred from homology"/>
<organism evidence="9 10">
    <name type="scientific">Georgenia thermotolerans</name>
    <dbReference type="NCBI Taxonomy" id="527326"/>
    <lineage>
        <taxon>Bacteria</taxon>
        <taxon>Bacillati</taxon>
        <taxon>Actinomycetota</taxon>
        <taxon>Actinomycetes</taxon>
        <taxon>Micrococcales</taxon>
        <taxon>Bogoriellaceae</taxon>
        <taxon>Georgenia</taxon>
    </lineage>
</organism>
<accession>A0A7J5UKW9</accession>
<dbReference type="NCBIfam" id="TIGR00795">
    <property type="entry name" value="lctP"/>
    <property type="match status" value="1"/>
</dbReference>
<feature type="transmembrane region" description="Helical" evidence="8">
    <location>
        <begin position="529"/>
        <end position="546"/>
    </location>
</feature>
<comment type="function">
    <text evidence="8">Uptake of L-lactate across the membrane. Can also transport D-lactate and glycolate.</text>
</comment>
<keyword evidence="3 8" id="KW-0813">Transport</keyword>
<name>A0A7J5UKW9_9MICO</name>
<feature type="transmembrane region" description="Helical" evidence="8">
    <location>
        <begin position="301"/>
        <end position="321"/>
    </location>
</feature>
<evidence type="ECO:0000256" key="8">
    <source>
        <dbReference type="RuleBase" id="RU365092"/>
    </source>
</evidence>
<dbReference type="PANTHER" id="PTHR30003">
    <property type="entry name" value="L-LACTATE PERMEASE"/>
    <property type="match status" value="1"/>
</dbReference>
<evidence type="ECO:0000256" key="1">
    <source>
        <dbReference type="ARBA" id="ARBA00004651"/>
    </source>
</evidence>
<evidence type="ECO:0000256" key="4">
    <source>
        <dbReference type="ARBA" id="ARBA00022475"/>
    </source>
</evidence>
<feature type="transmembrane region" description="Helical" evidence="8">
    <location>
        <begin position="234"/>
        <end position="254"/>
    </location>
</feature>
<evidence type="ECO:0000256" key="6">
    <source>
        <dbReference type="ARBA" id="ARBA00022989"/>
    </source>
</evidence>
<keyword evidence="4 8" id="KW-1003">Cell membrane</keyword>
<feature type="transmembrane region" description="Helical" evidence="8">
    <location>
        <begin position="260"/>
        <end position="277"/>
    </location>
</feature>
<comment type="subcellular location">
    <subcellularLocation>
        <location evidence="1 8">Cell membrane</location>
        <topology evidence="1 8">Multi-pass membrane protein</topology>
    </subcellularLocation>
</comment>
<dbReference type="GO" id="GO:0015129">
    <property type="term" value="F:lactate transmembrane transporter activity"/>
    <property type="evidence" value="ECO:0007669"/>
    <property type="project" value="UniProtKB-UniRule"/>
</dbReference>
<evidence type="ECO:0000313" key="9">
    <source>
        <dbReference type="EMBL" id="KAE8763007.1"/>
    </source>
</evidence>